<feature type="compositionally biased region" description="Basic and acidic residues" evidence="4">
    <location>
        <begin position="72"/>
        <end position="104"/>
    </location>
</feature>
<evidence type="ECO:0000313" key="7">
    <source>
        <dbReference type="Proteomes" id="UP000834106"/>
    </source>
</evidence>
<keyword evidence="3" id="KW-0539">Nucleus</keyword>
<evidence type="ECO:0000256" key="3">
    <source>
        <dbReference type="ARBA" id="ARBA00023242"/>
    </source>
</evidence>
<sequence>MADDMVEEVEEKQEILAKIEAAVRSRLQYFKDQSDSLTLGSVRRLLEKDLGLEKNSLDVHKRFISQYLEKQMEDAEDDNSKRTVENMEKDAHLNEIEDGESPKEHKTKKDPKEASNGDEETLEDSPVMGLLGIKSEVDNQGSVISESRIKKAIWDRADHFMANSENITLVGVRRLLEEDLGLDKNTLDPFKKLISEQIDQVLNSDRVSKNANQVKKKSSEKSQNKTSQKISSEKVSDSSDEESDKEKDKVKSRKQAAPREKDKKRKRSNKDSNPANPVKKQSTCAKRPKEEYINSDNDGSVSEDGQSQSSLGKPTKRKEQSTPGYGKRVDHLRSIIKSCGMSVAPTVYKKVKQAPDNKREAFLVKELEGILKREGLSSNPTEKEIKDCRKRKERAKELEGIDMSNIISSSRRRSTSSFMAPKSKVETKGNKDDVKARKHKDSKDKDGNDSDKHEETKGDDDVKAIELKNNKDKDGNDSDEMEETKGGGDDVEASKHKDKKDKDGSDGDEWEDKVEDDEKVKGGDEEEEEDDEEEDEEDDDDSSEEFNEDDEESD</sequence>
<dbReference type="GO" id="GO:0005634">
    <property type="term" value="C:nucleus"/>
    <property type="evidence" value="ECO:0007669"/>
    <property type="project" value="UniProtKB-SubCell"/>
</dbReference>
<accession>A0AAD2DZT0</accession>
<feature type="region of interest" description="Disordered" evidence="4">
    <location>
        <begin position="375"/>
        <end position="554"/>
    </location>
</feature>
<reference evidence="6" key="1">
    <citation type="submission" date="2023-05" db="EMBL/GenBank/DDBJ databases">
        <authorList>
            <person name="Huff M."/>
        </authorList>
    </citation>
    <scope>NUCLEOTIDE SEQUENCE</scope>
</reference>
<feature type="compositionally biased region" description="Basic and acidic residues" evidence="4">
    <location>
        <begin position="423"/>
        <end position="476"/>
    </location>
</feature>
<dbReference type="InterPro" id="IPR037647">
    <property type="entry name" value="HIRIP3"/>
</dbReference>
<evidence type="ECO:0000313" key="6">
    <source>
        <dbReference type="EMBL" id="CAI9773877.1"/>
    </source>
</evidence>
<feature type="compositionally biased region" description="Basic and acidic residues" evidence="4">
    <location>
        <begin position="375"/>
        <end position="387"/>
    </location>
</feature>
<feature type="compositionally biased region" description="Acidic residues" evidence="4">
    <location>
        <begin position="506"/>
        <end position="515"/>
    </location>
</feature>
<evidence type="ECO:0000256" key="1">
    <source>
        <dbReference type="ARBA" id="ARBA00004123"/>
    </source>
</evidence>
<protein>
    <recommendedName>
        <fullName evidence="5">Histone chaperone domain-containing protein</fullName>
    </recommendedName>
</protein>
<comment type="subcellular location">
    <subcellularLocation>
        <location evidence="1">Nucleus</location>
    </subcellularLocation>
</comment>
<organism evidence="6 7">
    <name type="scientific">Fraxinus pennsylvanica</name>
    <dbReference type="NCBI Taxonomy" id="56036"/>
    <lineage>
        <taxon>Eukaryota</taxon>
        <taxon>Viridiplantae</taxon>
        <taxon>Streptophyta</taxon>
        <taxon>Embryophyta</taxon>
        <taxon>Tracheophyta</taxon>
        <taxon>Spermatophyta</taxon>
        <taxon>Magnoliopsida</taxon>
        <taxon>eudicotyledons</taxon>
        <taxon>Gunneridae</taxon>
        <taxon>Pentapetalae</taxon>
        <taxon>asterids</taxon>
        <taxon>lamiids</taxon>
        <taxon>Lamiales</taxon>
        <taxon>Oleaceae</taxon>
        <taxon>Oleeae</taxon>
        <taxon>Fraxinus</taxon>
    </lineage>
</organism>
<feature type="region of interest" description="Disordered" evidence="4">
    <location>
        <begin position="205"/>
        <end position="330"/>
    </location>
</feature>
<keyword evidence="2" id="KW-0143">Chaperone</keyword>
<feature type="domain" description="Histone chaperone" evidence="5">
    <location>
        <begin position="392"/>
        <end position="427"/>
    </location>
</feature>
<dbReference type="PANTHER" id="PTHR15410:SF2">
    <property type="entry name" value="HIRA-INTERACTING PROTEIN 3"/>
    <property type="match status" value="1"/>
</dbReference>
<dbReference type="InterPro" id="IPR019098">
    <property type="entry name" value="Histone_chaperone_domain_CHZ"/>
</dbReference>
<name>A0AAD2DZT0_9LAMI</name>
<dbReference type="Pfam" id="PF09649">
    <property type="entry name" value="CHZ"/>
    <property type="match status" value="1"/>
</dbReference>
<feature type="compositionally biased region" description="Basic and acidic residues" evidence="4">
    <location>
        <begin position="483"/>
        <end position="505"/>
    </location>
</feature>
<feature type="compositionally biased region" description="Polar residues" evidence="4">
    <location>
        <begin position="294"/>
        <end position="312"/>
    </location>
</feature>
<dbReference type="Proteomes" id="UP000834106">
    <property type="component" value="Chromosome 13"/>
</dbReference>
<gene>
    <name evidence="6" type="ORF">FPE_LOCUS21307</name>
</gene>
<feature type="compositionally biased region" description="Basic residues" evidence="4">
    <location>
        <begin position="250"/>
        <end position="268"/>
    </location>
</feature>
<dbReference type="PANTHER" id="PTHR15410">
    <property type="entry name" value="HIRA-INTERACTING PROTEIN 3"/>
    <property type="match status" value="1"/>
</dbReference>
<evidence type="ECO:0000259" key="5">
    <source>
        <dbReference type="SMART" id="SM01082"/>
    </source>
</evidence>
<evidence type="ECO:0000256" key="4">
    <source>
        <dbReference type="SAM" id="MobiDB-lite"/>
    </source>
</evidence>
<proteinExistence type="predicted"/>
<feature type="compositionally biased region" description="Acidic residues" evidence="4">
    <location>
        <begin position="524"/>
        <end position="554"/>
    </location>
</feature>
<evidence type="ECO:0000256" key="2">
    <source>
        <dbReference type="ARBA" id="ARBA00023186"/>
    </source>
</evidence>
<feature type="region of interest" description="Disordered" evidence="4">
    <location>
        <begin position="72"/>
        <end position="127"/>
    </location>
</feature>
<keyword evidence="7" id="KW-1185">Reference proteome</keyword>
<dbReference type="EMBL" id="OU503048">
    <property type="protein sequence ID" value="CAI9773877.1"/>
    <property type="molecule type" value="Genomic_DNA"/>
</dbReference>
<dbReference type="AlphaFoldDB" id="A0AAD2DZT0"/>
<dbReference type="SMART" id="SM01082">
    <property type="entry name" value="CHZ"/>
    <property type="match status" value="1"/>
</dbReference>